<dbReference type="PANTHER" id="PTHR33608">
    <property type="entry name" value="BLL2464 PROTEIN"/>
    <property type="match status" value="1"/>
</dbReference>
<dbReference type="InterPro" id="IPR002881">
    <property type="entry name" value="DUF58"/>
</dbReference>
<dbReference type="Pfam" id="PF01882">
    <property type="entry name" value="DUF58"/>
    <property type="match status" value="1"/>
</dbReference>
<reference evidence="3" key="1">
    <citation type="submission" date="2017-04" db="EMBL/GenBank/DDBJ databases">
        <authorList>
            <person name="Varghese N."/>
            <person name="Submissions S."/>
        </authorList>
    </citation>
    <scope>NUCLEOTIDE SEQUENCE [LARGE SCALE GENOMIC DNA]</scope>
    <source>
        <strain evidence="3">DSM 16512</strain>
    </source>
</reference>
<name>A0A1W1WQN3_9BACT</name>
<dbReference type="Proteomes" id="UP000192602">
    <property type="component" value="Unassembled WGS sequence"/>
</dbReference>
<sequence>MIDTLIIKTKRDVFSKSSGVFSSSQLGEGFDFYEMREYNYGEDARKIDWLVSAKLQKPYVRIYQEEKLRNIVLVFLLGGSLYFGSKRLKIETLLEAFLLIALSGVRMGERVIGVADTMQQLPNIFTVEQFVKDVTARKLLGRSVTLDLQSLFYAIHEKSLVIFLGDFLDPIDLRLFAAKHEVIALVARDSIENTSLHSACEVVDCESLRERSVVFHKKTLSSYRSNIQQALEQNFKEFQKLHIDYLELYDTDEVFGKLAKFFIGR</sequence>
<accession>A0A1W1WQN3</accession>
<evidence type="ECO:0000313" key="3">
    <source>
        <dbReference type="Proteomes" id="UP000192602"/>
    </source>
</evidence>
<organism evidence="2 3">
    <name type="scientific">Nitratiruptor tergarcus DSM 16512</name>
    <dbReference type="NCBI Taxonomy" id="1069081"/>
    <lineage>
        <taxon>Bacteria</taxon>
        <taxon>Pseudomonadati</taxon>
        <taxon>Campylobacterota</taxon>
        <taxon>Epsilonproteobacteria</taxon>
        <taxon>Nautiliales</taxon>
        <taxon>Nitratiruptoraceae</taxon>
        <taxon>Nitratiruptor</taxon>
    </lineage>
</organism>
<dbReference type="STRING" id="1069081.SAMN05660197_0378"/>
<dbReference type="AlphaFoldDB" id="A0A1W1WQN3"/>
<keyword evidence="3" id="KW-1185">Reference proteome</keyword>
<gene>
    <name evidence="2" type="ORF">SAMN05660197_0378</name>
</gene>
<dbReference type="OrthoDB" id="9776116at2"/>
<protein>
    <submittedName>
        <fullName evidence="2">Uncharacterized conserved protein (Some members contain a von Willebrand factor type A (VWA) domain)</fullName>
    </submittedName>
</protein>
<evidence type="ECO:0000259" key="1">
    <source>
        <dbReference type="Pfam" id="PF01882"/>
    </source>
</evidence>
<evidence type="ECO:0000313" key="2">
    <source>
        <dbReference type="EMBL" id="SMC08621.1"/>
    </source>
</evidence>
<dbReference type="EMBL" id="FWWZ01000001">
    <property type="protein sequence ID" value="SMC08621.1"/>
    <property type="molecule type" value="Genomic_DNA"/>
</dbReference>
<feature type="domain" description="DUF58" evidence="1">
    <location>
        <begin position="34"/>
        <end position="216"/>
    </location>
</feature>
<dbReference type="RefSeq" id="WP_084274894.1">
    <property type="nucleotide sequence ID" value="NZ_AP026671.1"/>
</dbReference>
<proteinExistence type="predicted"/>
<dbReference type="PANTHER" id="PTHR33608:SF6">
    <property type="entry name" value="BLL2464 PROTEIN"/>
    <property type="match status" value="1"/>
</dbReference>